<evidence type="ECO:0000256" key="3">
    <source>
        <dbReference type="ARBA" id="ARBA00022630"/>
    </source>
</evidence>
<evidence type="ECO:0000313" key="7">
    <source>
        <dbReference type="EMBL" id="XBS21503.1"/>
    </source>
</evidence>
<dbReference type="PRINTS" id="PR00368">
    <property type="entry name" value="FADPNR"/>
</dbReference>
<dbReference type="PRINTS" id="PR00411">
    <property type="entry name" value="PNDRDTASEI"/>
</dbReference>
<accession>A0AAU7NX01</accession>
<proteinExistence type="inferred from homology"/>
<dbReference type="Pfam" id="PF18267">
    <property type="entry name" value="Rubredoxin_C"/>
    <property type="match status" value="1"/>
</dbReference>
<name>A0AAU7NX01_9GAMM</name>
<dbReference type="Pfam" id="PF07992">
    <property type="entry name" value="Pyr_redox_2"/>
    <property type="match status" value="1"/>
</dbReference>
<dbReference type="KEGG" id="mech:Q9L42_005095"/>
<dbReference type="AlphaFoldDB" id="A0AAU7NX01"/>
<keyword evidence="4" id="KW-0274">FAD</keyword>
<dbReference type="Proteomes" id="UP001225378">
    <property type="component" value="Chromosome"/>
</dbReference>
<dbReference type="Gene3D" id="3.30.390.30">
    <property type="match status" value="1"/>
</dbReference>
<evidence type="ECO:0000256" key="1">
    <source>
        <dbReference type="ARBA" id="ARBA00001974"/>
    </source>
</evidence>
<dbReference type="SUPFAM" id="SSF51905">
    <property type="entry name" value="FAD/NAD(P)-binding domain"/>
    <property type="match status" value="1"/>
</dbReference>
<evidence type="ECO:0000259" key="5">
    <source>
        <dbReference type="Pfam" id="PF07992"/>
    </source>
</evidence>
<comment type="similarity">
    <text evidence="2">Belongs to the FAD-dependent oxidoreductase family.</text>
</comment>
<protein>
    <submittedName>
        <fullName evidence="7">FAD-dependent oxidoreductase</fullName>
    </submittedName>
</protein>
<keyword evidence="3" id="KW-0285">Flavoprotein</keyword>
<dbReference type="InterPro" id="IPR023753">
    <property type="entry name" value="FAD/NAD-binding_dom"/>
</dbReference>
<gene>
    <name evidence="7" type="ORF">Q9L42_005095</name>
</gene>
<evidence type="ECO:0000256" key="2">
    <source>
        <dbReference type="ARBA" id="ARBA00006442"/>
    </source>
</evidence>
<evidence type="ECO:0000313" key="8">
    <source>
        <dbReference type="Proteomes" id="UP001225378"/>
    </source>
</evidence>
<feature type="domain" description="FAD/NAD(P)-binding" evidence="5">
    <location>
        <begin position="4"/>
        <end position="286"/>
    </location>
</feature>
<dbReference type="EMBL" id="CP157743">
    <property type="protein sequence ID" value="XBS21503.1"/>
    <property type="molecule type" value="Genomic_DNA"/>
</dbReference>
<reference evidence="7 8" key="1">
    <citation type="journal article" date="2024" name="Microbiology">
        <title>Methylomarinum rosea sp. nov., a novel halophilic methanotrophic bacterium from the hypersaline Lake Elton.</title>
        <authorList>
            <person name="Suleimanov R.Z."/>
            <person name="Oshkin I.Y."/>
            <person name="Danilova O.V."/>
            <person name="Suzina N.E."/>
            <person name="Dedysh S.N."/>
        </authorList>
    </citation>
    <scope>NUCLEOTIDE SEQUENCE [LARGE SCALE GENOMIC DNA]</scope>
    <source>
        <strain evidence="7 8">Ch1-1</strain>
    </source>
</reference>
<evidence type="ECO:0000256" key="4">
    <source>
        <dbReference type="ARBA" id="ARBA00022827"/>
    </source>
</evidence>
<dbReference type="PANTHER" id="PTHR43429">
    <property type="entry name" value="PYRIDINE NUCLEOTIDE-DISULFIDE OXIDOREDUCTASE DOMAIN-CONTAINING"/>
    <property type="match status" value="1"/>
</dbReference>
<dbReference type="InterPro" id="IPR041575">
    <property type="entry name" value="Rubredoxin_C"/>
</dbReference>
<dbReference type="GO" id="GO:0016491">
    <property type="term" value="F:oxidoreductase activity"/>
    <property type="evidence" value="ECO:0007669"/>
    <property type="project" value="InterPro"/>
</dbReference>
<dbReference type="InterPro" id="IPR016156">
    <property type="entry name" value="FAD/NAD-linked_Rdtase_dimer_sf"/>
</dbReference>
<dbReference type="Gene3D" id="3.50.50.60">
    <property type="entry name" value="FAD/NAD(P)-binding domain"/>
    <property type="match status" value="2"/>
</dbReference>
<keyword evidence="8" id="KW-1185">Reference proteome</keyword>
<dbReference type="RefSeq" id="WP_349432157.1">
    <property type="nucleotide sequence ID" value="NZ_CP157743.1"/>
</dbReference>
<dbReference type="PANTHER" id="PTHR43429:SF3">
    <property type="entry name" value="NITRITE REDUCTASE [NAD(P)H]"/>
    <property type="match status" value="1"/>
</dbReference>
<organism evidence="7 8">
    <name type="scientific">Methylomarinum roseum</name>
    <dbReference type="NCBI Taxonomy" id="3067653"/>
    <lineage>
        <taxon>Bacteria</taxon>
        <taxon>Pseudomonadati</taxon>
        <taxon>Pseudomonadota</taxon>
        <taxon>Gammaproteobacteria</taxon>
        <taxon>Methylococcales</taxon>
        <taxon>Methylococcaceae</taxon>
        <taxon>Methylomarinum</taxon>
    </lineage>
</organism>
<sequence>MKEKLVVIGNGMAGMRCIEELLGIAADKFTITVFGAEPYGNYNRVLLTPVLYGAKRIDDIMIHDFAWYQSHRIDLQCGPDKAVTAIDTDTRRVITRDGSRTDYDRLLIATGSSSHILPIPGRNVRGVIGFRDIFDVEYMINKARSHSNAVVLGGGLLGLEAANGLLQRGMRVTVVNRANHILNKQLDEHAGAMLQAELEAKGVQFCLGLSIKSIVNEDENIAGVVLDDGRELPADLLVMATGIVPNIALAKAAGLDCERGIIVRDNMQTSDDRVYAVGECVQHRGELFGLVAPVYEQAKVCAQILAGQGNVVYRSITPATMLKVSGIKLFSMGDYQGDEEADTLQLIDHARRLYRKIVLRQNKIVGMLMYGDTSDSAWYQQLMHDKTDISQMREALIFGRAVHSEAA</sequence>
<dbReference type="InterPro" id="IPR050260">
    <property type="entry name" value="FAD-bd_OxRdtase"/>
</dbReference>
<dbReference type="InterPro" id="IPR036188">
    <property type="entry name" value="FAD/NAD-bd_sf"/>
</dbReference>
<evidence type="ECO:0000259" key="6">
    <source>
        <dbReference type="Pfam" id="PF18267"/>
    </source>
</evidence>
<feature type="domain" description="NADH-rubredoxin oxidoreductase C-terminal" evidence="6">
    <location>
        <begin position="318"/>
        <end position="386"/>
    </location>
</feature>
<comment type="cofactor">
    <cofactor evidence="1">
        <name>FAD</name>
        <dbReference type="ChEBI" id="CHEBI:57692"/>
    </cofactor>
</comment>